<dbReference type="OrthoDB" id="10270716at2759"/>
<name>D8PXZ0_SCHCM</name>
<dbReference type="InParanoid" id="D8PXZ0"/>
<dbReference type="HOGENOM" id="CLU_193202_0_0_1"/>
<dbReference type="EMBL" id="GL377304">
    <property type="protein sequence ID" value="EFI99757.1"/>
    <property type="molecule type" value="Genomic_DNA"/>
</dbReference>
<dbReference type="Proteomes" id="UP000007431">
    <property type="component" value="Unassembled WGS sequence"/>
</dbReference>
<dbReference type="GeneID" id="9586627"/>
<gene>
    <name evidence="1" type="ORF">SCHCODRAFT_52326</name>
</gene>
<accession>D8PXZ0</accession>
<evidence type="ECO:0000313" key="2">
    <source>
        <dbReference type="Proteomes" id="UP000007431"/>
    </source>
</evidence>
<reference evidence="1 2" key="1">
    <citation type="journal article" date="2010" name="Nat. Biotechnol.">
        <title>Genome sequence of the model mushroom Schizophyllum commune.</title>
        <authorList>
            <person name="Ohm R.A."/>
            <person name="de Jong J.F."/>
            <person name="Lugones L.G."/>
            <person name="Aerts A."/>
            <person name="Kothe E."/>
            <person name="Stajich J.E."/>
            <person name="de Vries R.P."/>
            <person name="Record E."/>
            <person name="Levasseur A."/>
            <person name="Baker S.E."/>
            <person name="Bartholomew K.A."/>
            <person name="Coutinho P.M."/>
            <person name="Erdmann S."/>
            <person name="Fowler T.J."/>
            <person name="Gathman A.C."/>
            <person name="Lombard V."/>
            <person name="Henrissat B."/>
            <person name="Knabe N."/>
            <person name="Kuees U."/>
            <person name="Lilly W.W."/>
            <person name="Lindquist E."/>
            <person name="Lucas S."/>
            <person name="Magnuson J.K."/>
            <person name="Piumi F."/>
            <person name="Raudaskoski M."/>
            <person name="Salamov A."/>
            <person name="Schmutz J."/>
            <person name="Schwarze F.W.M.R."/>
            <person name="vanKuyk P.A."/>
            <person name="Horton J.S."/>
            <person name="Grigoriev I.V."/>
            <person name="Woesten H.A.B."/>
        </authorList>
    </citation>
    <scope>NUCLEOTIDE SEQUENCE [LARGE SCALE GENOMIC DNA]</scope>
    <source>
        <strain evidence="2">H4-8 / FGSC 9210</strain>
    </source>
</reference>
<dbReference type="OMA" id="CTFEIFP"/>
<feature type="non-terminal residue" evidence="1">
    <location>
        <position position="1"/>
    </location>
</feature>
<sequence>SPSWNWECGAGEAPIARRPCPQVQPLCCVRFGACTFGIFACPAPATLAGRALLFWNFQPPDPNPIYCSACQRRA</sequence>
<dbReference type="RefSeq" id="XP_003034660.1">
    <property type="nucleotide sequence ID" value="XM_003034614.1"/>
</dbReference>
<organism evidence="2">
    <name type="scientific">Schizophyllum commune (strain H4-8 / FGSC 9210)</name>
    <name type="common">Split gill fungus</name>
    <dbReference type="NCBI Taxonomy" id="578458"/>
    <lineage>
        <taxon>Eukaryota</taxon>
        <taxon>Fungi</taxon>
        <taxon>Dikarya</taxon>
        <taxon>Basidiomycota</taxon>
        <taxon>Agaricomycotina</taxon>
        <taxon>Agaricomycetes</taxon>
        <taxon>Agaricomycetidae</taxon>
        <taxon>Agaricales</taxon>
        <taxon>Schizophyllaceae</taxon>
        <taxon>Schizophyllum</taxon>
    </lineage>
</organism>
<dbReference type="AlphaFoldDB" id="D8PXZ0"/>
<evidence type="ECO:0000313" key="1">
    <source>
        <dbReference type="EMBL" id="EFI99757.1"/>
    </source>
</evidence>
<keyword evidence="2" id="KW-1185">Reference proteome</keyword>
<proteinExistence type="predicted"/>
<dbReference type="VEuPathDB" id="FungiDB:SCHCODRAFT_052326"/>
<dbReference type="KEGG" id="scm:SCHCO_052326"/>
<protein>
    <submittedName>
        <fullName evidence="1">Uncharacterized protein</fullName>
    </submittedName>
</protein>